<proteinExistence type="predicted"/>
<feature type="region of interest" description="Disordered" evidence="1">
    <location>
        <begin position="153"/>
        <end position="192"/>
    </location>
</feature>
<name>A0A7J7D554_TRIWF</name>
<keyword evidence="2" id="KW-0808">Transferase</keyword>
<dbReference type="InParanoid" id="A0A7J7D554"/>
<protein>
    <submittedName>
        <fullName evidence="2">Serine/threonine-protein kinase</fullName>
    </submittedName>
</protein>
<feature type="region of interest" description="Disordered" evidence="1">
    <location>
        <begin position="48"/>
        <end position="80"/>
    </location>
</feature>
<reference evidence="2 3" key="1">
    <citation type="journal article" date="2020" name="Nat. Commun.">
        <title>Genome of Tripterygium wilfordii and identification of cytochrome P450 involved in triptolide biosynthesis.</title>
        <authorList>
            <person name="Tu L."/>
            <person name="Su P."/>
            <person name="Zhang Z."/>
            <person name="Gao L."/>
            <person name="Wang J."/>
            <person name="Hu T."/>
            <person name="Zhou J."/>
            <person name="Zhang Y."/>
            <person name="Zhao Y."/>
            <person name="Liu Y."/>
            <person name="Song Y."/>
            <person name="Tong Y."/>
            <person name="Lu Y."/>
            <person name="Yang J."/>
            <person name="Xu C."/>
            <person name="Jia M."/>
            <person name="Peters R.J."/>
            <person name="Huang L."/>
            <person name="Gao W."/>
        </authorList>
    </citation>
    <scope>NUCLEOTIDE SEQUENCE [LARGE SCALE GENOMIC DNA]</scope>
    <source>
        <strain evidence="3">cv. XIE 37</strain>
        <tissue evidence="2">Leaf</tissue>
    </source>
</reference>
<dbReference type="EMBL" id="JAAARO010000010">
    <property type="protein sequence ID" value="KAF5741186.1"/>
    <property type="molecule type" value="Genomic_DNA"/>
</dbReference>
<evidence type="ECO:0000313" key="2">
    <source>
        <dbReference type="EMBL" id="KAF5741186.1"/>
    </source>
</evidence>
<gene>
    <name evidence="2" type="ORF">HS088_TW10G00181</name>
</gene>
<keyword evidence="3" id="KW-1185">Reference proteome</keyword>
<accession>A0A7J7D554</accession>
<feature type="region of interest" description="Disordered" evidence="1">
    <location>
        <begin position="1"/>
        <end position="25"/>
    </location>
</feature>
<dbReference type="AlphaFoldDB" id="A0A7J7D554"/>
<evidence type="ECO:0000313" key="3">
    <source>
        <dbReference type="Proteomes" id="UP000593562"/>
    </source>
</evidence>
<evidence type="ECO:0000256" key="1">
    <source>
        <dbReference type="SAM" id="MobiDB-lite"/>
    </source>
</evidence>
<dbReference type="Proteomes" id="UP000593562">
    <property type="component" value="Unassembled WGS sequence"/>
</dbReference>
<sequence length="203" mass="22738">MKPLKDKSRFRNSSAIKQHRKLAEMGSCGPREKFVVVSNAQVQQLNTLSSVSGKAGNPSSEKKHSRSVSDLSDPTPRKLEDAKLNWRDKRIHPSIAENPARYGKVIRGIGREVKGKTPNLRSGWLSKKDPHKVFVKCSKRNIVKVKASKKTTERAAMSKIHKNPNEWRDQMVGGEGEWDPCQEGQPQTGTIEEPHALLSIVQN</sequence>
<dbReference type="GO" id="GO:0016301">
    <property type="term" value="F:kinase activity"/>
    <property type="evidence" value="ECO:0007669"/>
    <property type="project" value="UniProtKB-KW"/>
</dbReference>
<comment type="caution">
    <text evidence="2">The sequence shown here is derived from an EMBL/GenBank/DDBJ whole genome shotgun (WGS) entry which is preliminary data.</text>
</comment>
<keyword evidence="2" id="KW-0418">Kinase</keyword>
<organism evidence="2 3">
    <name type="scientific">Tripterygium wilfordii</name>
    <name type="common">Thunder God vine</name>
    <dbReference type="NCBI Taxonomy" id="458696"/>
    <lineage>
        <taxon>Eukaryota</taxon>
        <taxon>Viridiplantae</taxon>
        <taxon>Streptophyta</taxon>
        <taxon>Embryophyta</taxon>
        <taxon>Tracheophyta</taxon>
        <taxon>Spermatophyta</taxon>
        <taxon>Magnoliopsida</taxon>
        <taxon>eudicotyledons</taxon>
        <taxon>Gunneridae</taxon>
        <taxon>Pentapetalae</taxon>
        <taxon>rosids</taxon>
        <taxon>fabids</taxon>
        <taxon>Celastrales</taxon>
        <taxon>Celastraceae</taxon>
        <taxon>Tripterygium</taxon>
    </lineage>
</organism>